<keyword evidence="1" id="KW-0472">Membrane</keyword>
<sequence>MSRRIYWLIPDVASARRTVDELLLARVPMKQIHCVGRESLSLSGLHPANVLQTTDVIYAAELGLLVGGTIGAVAGVLVALYYPLGFPSMQWGVVAVLGALGALMGAWSSSLIGISVPSHRLKRFKAAIERGEILLMVDVPSLQVKEIESLLQASHPEAHLEGEDPDTPVFP</sequence>
<accession>A0A7H0HI45</accession>
<dbReference type="EMBL" id="CP060790">
    <property type="protein sequence ID" value="QNP60211.1"/>
    <property type="molecule type" value="Genomic_DNA"/>
</dbReference>
<dbReference type="Proteomes" id="UP000516057">
    <property type="component" value="Chromosome"/>
</dbReference>
<feature type="transmembrane region" description="Helical" evidence="1">
    <location>
        <begin position="90"/>
        <end position="116"/>
    </location>
</feature>
<dbReference type="KEGG" id="amon:H9L24_04765"/>
<evidence type="ECO:0000313" key="2">
    <source>
        <dbReference type="EMBL" id="QNP60211.1"/>
    </source>
</evidence>
<keyword evidence="1" id="KW-1133">Transmembrane helix</keyword>
<keyword evidence="3" id="KW-1185">Reference proteome</keyword>
<feature type="transmembrane region" description="Helical" evidence="1">
    <location>
        <begin position="62"/>
        <end position="84"/>
    </location>
</feature>
<dbReference type="RefSeq" id="WP_187737192.1">
    <property type="nucleotide sequence ID" value="NZ_CP060790.1"/>
</dbReference>
<gene>
    <name evidence="2" type="ORF">H9L24_04765</name>
</gene>
<evidence type="ECO:0000313" key="3">
    <source>
        <dbReference type="Proteomes" id="UP000516057"/>
    </source>
</evidence>
<name>A0A7H0HI45_9BURK</name>
<reference evidence="2 3" key="1">
    <citation type="submission" date="2020-08" db="EMBL/GenBank/DDBJ databases">
        <title>Genome sequence of Acidovorax monticola KACC 19171T.</title>
        <authorList>
            <person name="Hyun D.-W."/>
            <person name="Bae J.-W."/>
        </authorList>
    </citation>
    <scope>NUCLEOTIDE SEQUENCE [LARGE SCALE GENOMIC DNA]</scope>
    <source>
        <strain evidence="2 3">KACC 19171</strain>
    </source>
</reference>
<keyword evidence="1" id="KW-0812">Transmembrane</keyword>
<protein>
    <submittedName>
        <fullName evidence="2">DUF1269 domain-containing protein</fullName>
    </submittedName>
</protein>
<dbReference type="AlphaFoldDB" id="A0A7H0HI45"/>
<organism evidence="2 3">
    <name type="scientific">Paenacidovorax monticola</name>
    <dbReference type="NCBI Taxonomy" id="1926868"/>
    <lineage>
        <taxon>Bacteria</taxon>
        <taxon>Pseudomonadati</taxon>
        <taxon>Pseudomonadota</taxon>
        <taxon>Betaproteobacteria</taxon>
        <taxon>Burkholderiales</taxon>
        <taxon>Comamonadaceae</taxon>
        <taxon>Paenacidovorax</taxon>
    </lineage>
</organism>
<evidence type="ECO:0000256" key="1">
    <source>
        <dbReference type="SAM" id="Phobius"/>
    </source>
</evidence>
<proteinExistence type="predicted"/>